<dbReference type="InterPro" id="IPR050655">
    <property type="entry name" value="Plant_B3_domain"/>
</dbReference>
<dbReference type="Pfam" id="PF02992">
    <property type="entry name" value="Transposase_21"/>
    <property type="match status" value="2"/>
</dbReference>
<proteinExistence type="predicted"/>
<evidence type="ECO:0000313" key="7">
    <source>
        <dbReference type="EMBL" id="RDX73075.1"/>
    </source>
</evidence>
<dbReference type="PANTHER" id="PTHR31920:SF117">
    <property type="entry name" value="TRANSCRIPTIONAL FACTOR FAMILY PROTEIN, PUTATIVE-RELATED"/>
    <property type="match status" value="1"/>
</dbReference>
<dbReference type="GO" id="GO:0005634">
    <property type="term" value="C:nucleus"/>
    <property type="evidence" value="ECO:0007669"/>
    <property type="project" value="UniProtKB-SubCell"/>
</dbReference>
<dbReference type="PANTHER" id="PTHR31920">
    <property type="entry name" value="B3 DOMAIN-CONTAINING"/>
    <property type="match status" value="1"/>
</dbReference>
<protein>
    <submittedName>
        <fullName evidence="7">Uncharacterized protein</fullName>
    </submittedName>
</protein>
<evidence type="ECO:0000256" key="3">
    <source>
        <dbReference type="ARBA" id="ARBA00023125"/>
    </source>
</evidence>
<evidence type="ECO:0000256" key="5">
    <source>
        <dbReference type="ARBA" id="ARBA00023242"/>
    </source>
</evidence>
<evidence type="ECO:0000313" key="8">
    <source>
        <dbReference type="Proteomes" id="UP000257109"/>
    </source>
</evidence>
<evidence type="ECO:0000256" key="2">
    <source>
        <dbReference type="ARBA" id="ARBA00023015"/>
    </source>
</evidence>
<keyword evidence="8" id="KW-1185">Reference proteome</keyword>
<gene>
    <name evidence="7" type="ORF">CR513_47364</name>
</gene>
<dbReference type="AlphaFoldDB" id="A0A371F4B0"/>
<name>A0A371F4B0_MUCPR</name>
<dbReference type="Gene3D" id="2.40.330.10">
    <property type="entry name" value="DNA-binding pseudobarrel domain"/>
    <property type="match status" value="1"/>
</dbReference>
<dbReference type="GO" id="GO:0003677">
    <property type="term" value="F:DNA binding"/>
    <property type="evidence" value="ECO:0007669"/>
    <property type="project" value="UniProtKB-KW"/>
</dbReference>
<reference evidence="7" key="1">
    <citation type="submission" date="2018-05" db="EMBL/GenBank/DDBJ databases">
        <title>Draft genome of Mucuna pruriens seed.</title>
        <authorList>
            <person name="Nnadi N.E."/>
            <person name="Vos R."/>
            <person name="Hasami M.H."/>
            <person name="Devisetty U.K."/>
            <person name="Aguiy J.C."/>
        </authorList>
    </citation>
    <scope>NUCLEOTIDE SEQUENCE [LARGE SCALE GENOMIC DNA]</scope>
    <source>
        <strain evidence="7">JCA_2017</strain>
    </source>
</reference>
<feature type="non-terminal residue" evidence="7">
    <location>
        <position position="1"/>
    </location>
</feature>
<feature type="compositionally biased region" description="Polar residues" evidence="6">
    <location>
        <begin position="1"/>
        <end position="10"/>
    </location>
</feature>
<dbReference type="InterPro" id="IPR004242">
    <property type="entry name" value="Transposase_21"/>
</dbReference>
<sequence length="174" mass="20515">GSSEQIPNKFTNRDGGGLSNPVFMKHPNGSEWKVYWTKHNGEVWLERIGRNLLKSIYSLDQGHLVFFKYERRLKVLIRNLALLCHPFVGQAQKHFGRLHPVFSKDLRNVRLGLCADDFNLFGQYRKSPLNPKHKIDIYLQPLIDELCMLWNDDILTYDMLLRQFYDENCFDVDN</sequence>
<evidence type="ECO:0000256" key="1">
    <source>
        <dbReference type="ARBA" id="ARBA00004123"/>
    </source>
</evidence>
<comment type="subcellular location">
    <subcellularLocation>
        <location evidence="1">Nucleus</location>
    </subcellularLocation>
</comment>
<keyword evidence="5" id="KW-0539">Nucleus</keyword>
<keyword evidence="3" id="KW-0238">DNA-binding</keyword>
<organism evidence="7 8">
    <name type="scientific">Mucuna pruriens</name>
    <name type="common">Velvet bean</name>
    <name type="synonym">Dolichos pruriens</name>
    <dbReference type="NCBI Taxonomy" id="157652"/>
    <lineage>
        <taxon>Eukaryota</taxon>
        <taxon>Viridiplantae</taxon>
        <taxon>Streptophyta</taxon>
        <taxon>Embryophyta</taxon>
        <taxon>Tracheophyta</taxon>
        <taxon>Spermatophyta</taxon>
        <taxon>Magnoliopsida</taxon>
        <taxon>eudicotyledons</taxon>
        <taxon>Gunneridae</taxon>
        <taxon>Pentapetalae</taxon>
        <taxon>rosids</taxon>
        <taxon>fabids</taxon>
        <taxon>Fabales</taxon>
        <taxon>Fabaceae</taxon>
        <taxon>Papilionoideae</taxon>
        <taxon>50 kb inversion clade</taxon>
        <taxon>NPAAA clade</taxon>
        <taxon>indigoferoid/millettioid clade</taxon>
        <taxon>Phaseoleae</taxon>
        <taxon>Mucuna</taxon>
    </lineage>
</organism>
<comment type="caution">
    <text evidence="7">The sequence shown here is derived from an EMBL/GenBank/DDBJ whole genome shotgun (WGS) entry which is preliminary data.</text>
</comment>
<keyword evidence="4" id="KW-0804">Transcription</keyword>
<evidence type="ECO:0000256" key="4">
    <source>
        <dbReference type="ARBA" id="ARBA00023163"/>
    </source>
</evidence>
<dbReference type="Proteomes" id="UP000257109">
    <property type="component" value="Unassembled WGS sequence"/>
</dbReference>
<dbReference type="EMBL" id="QJKJ01010667">
    <property type="protein sequence ID" value="RDX73075.1"/>
    <property type="molecule type" value="Genomic_DNA"/>
</dbReference>
<accession>A0A371F4B0</accession>
<evidence type="ECO:0000256" key="6">
    <source>
        <dbReference type="SAM" id="MobiDB-lite"/>
    </source>
</evidence>
<dbReference type="InterPro" id="IPR015300">
    <property type="entry name" value="DNA-bd_pseudobarrel_sf"/>
</dbReference>
<feature type="region of interest" description="Disordered" evidence="6">
    <location>
        <begin position="1"/>
        <end position="21"/>
    </location>
</feature>
<keyword evidence="2" id="KW-0805">Transcription regulation</keyword>
<dbReference type="OrthoDB" id="1729475at2759"/>